<dbReference type="Proteomes" id="UP000268014">
    <property type="component" value="Unassembled WGS sequence"/>
</dbReference>
<name>A0A0N4WZL4_HAEPC</name>
<reference evidence="2 3" key="2">
    <citation type="submission" date="2018-11" db="EMBL/GenBank/DDBJ databases">
        <authorList>
            <consortium name="Pathogen Informatics"/>
        </authorList>
    </citation>
    <scope>NUCLEOTIDE SEQUENCE [LARGE SCALE GENOMIC DNA]</scope>
    <source>
        <strain evidence="2 3">MHpl1</strain>
    </source>
</reference>
<dbReference type="EMBL" id="UZAF01019937">
    <property type="protein sequence ID" value="VDO64853.1"/>
    <property type="molecule type" value="Genomic_DNA"/>
</dbReference>
<evidence type="ECO:0000313" key="4">
    <source>
        <dbReference type="WBParaSite" id="HPLM_0001739201-mRNA-1"/>
    </source>
</evidence>
<gene>
    <name evidence="2" type="ORF">HPLM_LOCUS17384</name>
</gene>
<evidence type="ECO:0000313" key="3">
    <source>
        <dbReference type="Proteomes" id="UP000268014"/>
    </source>
</evidence>
<feature type="region of interest" description="Disordered" evidence="1">
    <location>
        <begin position="46"/>
        <end position="73"/>
    </location>
</feature>
<feature type="compositionally biased region" description="Basic and acidic residues" evidence="1">
    <location>
        <begin position="115"/>
        <end position="144"/>
    </location>
</feature>
<proteinExistence type="predicted"/>
<reference evidence="4" key="1">
    <citation type="submission" date="2017-02" db="UniProtKB">
        <authorList>
            <consortium name="WormBaseParasite"/>
        </authorList>
    </citation>
    <scope>IDENTIFICATION</scope>
</reference>
<dbReference type="OMA" id="LECESVC"/>
<feature type="region of interest" description="Disordered" evidence="1">
    <location>
        <begin position="112"/>
        <end position="144"/>
    </location>
</feature>
<evidence type="ECO:0000256" key="1">
    <source>
        <dbReference type="SAM" id="MobiDB-lite"/>
    </source>
</evidence>
<feature type="region of interest" description="Disordered" evidence="1">
    <location>
        <begin position="158"/>
        <end position="184"/>
    </location>
</feature>
<feature type="compositionally biased region" description="Basic and acidic residues" evidence="1">
    <location>
        <begin position="53"/>
        <end position="65"/>
    </location>
</feature>
<dbReference type="AlphaFoldDB" id="A0A0N4WZL4"/>
<sequence>NGKGDLHSPIHIYDVLRKVAFCKAGLFANIARSMAEQELECESVCVGSSSTNSEERSTEQRRDDFMLVSSESTMSTDGSKELFRVVLRDRRHEREELHLLFYLIAVATDQTSPLEEERHREDSRQSEVGEFKNFEKKKEVPPVESVKDIEQMVNRINDDDADGSLSSRRRFSSGGHLQSSTTAALSINKPPNLVSDAESILNSPRCSEGFLKGAESDGDVHRVTVQGNAPRRHRKPAYNDDGTIPGEHVTYIHFLSTRQRILQKEVEDAVSQFSLQLTSCVKEAEFLCRRAIMWKQCLIVTNPDLDAMFMIECVGETTPTLSVLLKEADLVEDTQDESKLFR</sequence>
<protein>
    <submittedName>
        <fullName evidence="4">PI3K/PI4K domain-containing protein</fullName>
    </submittedName>
</protein>
<organism evidence="4">
    <name type="scientific">Haemonchus placei</name>
    <name type="common">Barber's pole worm</name>
    <dbReference type="NCBI Taxonomy" id="6290"/>
    <lineage>
        <taxon>Eukaryota</taxon>
        <taxon>Metazoa</taxon>
        <taxon>Ecdysozoa</taxon>
        <taxon>Nematoda</taxon>
        <taxon>Chromadorea</taxon>
        <taxon>Rhabditida</taxon>
        <taxon>Rhabditina</taxon>
        <taxon>Rhabditomorpha</taxon>
        <taxon>Strongyloidea</taxon>
        <taxon>Trichostrongylidae</taxon>
        <taxon>Haemonchus</taxon>
    </lineage>
</organism>
<evidence type="ECO:0000313" key="2">
    <source>
        <dbReference type="EMBL" id="VDO64853.1"/>
    </source>
</evidence>
<dbReference type="WBParaSite" id="HPLM_0001739201-mRNA-1">
    <property type="protein sequence ID" value="HPLM_0001739201-mRNA-1"/>
    <property type="gene ID" value="HPLM_0001739201"/>
</dbReference>
<keyword evidence="3" id="KW-1185">Reference proteome</keyword>
<accession>A0A0N4WZL4</accession>
<dbReference type="OrthoDB" id="43547at2759"/>